<proteinExistence type="predicted"/>
<name>A0A1G2RD98_9BACT</name>
<sequence length="134" mass="15587">MARASKRQGLLKRLIDEIFKLEEESRERWEINYILSWMCSHYLCSRLIGNTNHIEGPLLYCKAIPIRDFFRNVILVEIQQFASVPEEVDLIVFQLLKELNHQLAAEIQSRYQSVELMNSESISGSGITSNTQEI</sequence>
<protein>
    <submittedName>
        <fullName evidence="1">Uncharacterized protein</fullName>
    </submittedName>
</protein>
<accession>A0A1G2RD98</accession>
<organism evidence="1 2">
    <name type="scientific">Candidatus Wildermuthbacteria bacterium RIFCSPHIGHO2_12_FULL_40_12</name>
    <dbReference type="NCBI Taxonomy" id="1802457"/>
    <lineage>
        <taxon>Bacteria</taxon>
        <taxon>Candidatus Wildermuthiibacteriota</taxon>
    </lineage>
</organism>
<evidence type="ECO:0000313" key="2">
    <source>
        <dbReference type="Proteomes" id="UP000177078"/>
    </source>
</evidence>
<comment type="caution">
    <text evidence="1">The sequence shown here is derived from an EMBL/GenBank/DDBJ whole genome shotgun (WGS) entry which is preliminary data.</text>
</comment>
<gene>
    <name evidence="1" type="ORF">A3F15_02255</name>
</gene>
<dbReference type="EMBL" id="MHUC01000022">
    <property type="protein sequence ID" value="OHA70697.1"/>
    <property type="molecule type" value="Genomic_DNA"/>
</dbReference>
<dbReference type="AlphaFoldDB" id="A0A1G2RD98"/>
<dbReference type="Proteomes" id="UP000177078">
    <property type="component" value="Unassembled WGS sequence"/>
</dbReference>
<evidence type="ECO:0000313" key="1">
    <source>
        <dbReference type="EMBL" id="OHA70697.1"/>
    </source>
</evidence>
<reference evidence="1 2" key="1">
    <citation type="journal article" date="2016" name="Nat. Commun.">
        <title>Thousands of microbial genomes shed light on interconnected biogeochemical processes in an aquifer system.</title>
        <authorList>
            <person name="Anantharaman K."/>
            <person name="Brown C.T."/>
            <person name="Hug L.A."/>
            <person name="Sharon I."/>
            <person name="Castelle C.J."/>
            <person name="Probst A.J."/>
            <person name="Thomas B.C."/>
            <person name="Singh A."/>
            <person name="Wilkins M.J."/>
            <person name="Karaoz U."/>
            <person name="Brodie E.L."/>
            <person name="Williams K.H."/>
            <person name="Hubbard S.S."/>
            <person name="Banfield J.F."/>
        </authorList>
    </citation>
    <scope>NUCLEOTIDE SEQUENCE [LARGE SCALE GENOMIC DNA]</scope>
</reference>
<dbReference type="STRING" id="1802457.A3F15_02255"/>